<protein>
    <submittedName>
        <fullName evidence="1">Uncharacterized protein</fullName>
    </submittedName>
</protein>
<evidence type="ECO:0000313" key="2">
    <source>
        <dbReference type="Proteomes" id="UP000799444"/>
    </source>
</evidence>
<organism evidence="1 2">
    <name type="scientific">Polyplosphaeria fusca</name>
    <dbReference type="NCBI Taxonomy" id="682080"/>
    <lineage>
        <taxon>Eukaryota</taxon>
        <taxon>Fungi</taxon>
        <taxon>Dikarya</taxon>
        <taxon>Ascomycota</taxon>
        <taxon>Pezizomycotina</taxon>
        <taxon>Dothideomycetes</taxon>
        <taxon>Pleosporomycetidae</taxon>
        <taxon>Pleosporales</taxon>
        <taxon>Tetraplosphaeriaceae</taxon>
        <taxon>Polyplosphaeria</taxon>
    </lineage>
</organism>
<dbReference type="Proteomes" id="UP000799444">
    <property type="component" value="Unassembled WGS sequence"/>
</dbReference>
<proteinExistence type="predicted"/>
<name>A0A9P4QYE8_9PLEO</name>
<gene>
    <name evidence="1" type="ORF">EJ04DRAFT_434201</name>
</gene>
<dbReference type="OrthoDB" id="2157530at2759"/>
<keyword evidence="2" id="KW-1185">Reference proteome</keyword>
<accession>A0A9P4QYE8</accession>
<dbReference type="EMBL" id="ML996131">
    <property type="protein sequence ID" value="KAF2735902.1"/>
    <property type="molecule type" value="Genomic_DNA"/>
</dbReference>
<dbReference type="PANTHER" id="PTHR24148">
    <property type="entry name" value="ANKYRIN REPEAT DOMAIN-CONTAINING PROTEIN 39 HOMOLOG-RELATED"/>
    <property type="match status" value="1"/>
</dbReference>
<evidence type="ECO:0000313" key="1">
    <source>
        <dbReference type="EMBL" id="KAF2735902.1"/>
    </source>
</evidence>
<dbReference type="InterPro" id="IPR052895">
    <property type="entry name" value="HetReg/Transcr_Mod"/>
</dbReference>
<dbReference type="Pfam" id="PF26639">
    <property type="entry name" value="Het-6_barrel"/>
    <property type="match status" value="1"/>
</dbReference>
<dbReference type="PANTHER" id="PTHR24148:SF64">
    <property type="entry name" value="HETEROKARYON INCOMPATIBILITY DOMAIN-CONTAINING PROTEIN"/>
    <property type="match status" value="1"/>
</dbReference>
<reference evidence="1" key="1">
    <citation type="journal article" date="2020" name="Stud. Mycol.">
        <title>101 Dothideomycetes genomes: a test case for predicting lifestyles and emergence of pathogens.</title>
        <authorList>
            <person name="Haridas S."/>
            <person name="Albert R."/>
            <person name="Binder M."/>
            <person name="Bloem J."/>
            <person name="Labutti K."/>
            <person name="Salamov A."/>
            <person name="Andreopoulos B."/>
            <person name="Baker S."/>
            <person name="Barry K."/>
            <person name="Bills G."/>
            <person name="Bluhm B."/>
            <person name="Cannon C."/>
            <person name="Castanera R."/>
            <person name="Culley D."/>
            <person name="Daum C."/>
            <person name="Ezra D."/>
            <person name="Gonzalez J."/>
            <person name="Henrissat B."/>
            <person name="Kuo A."/>
            <person name="Liang C."/>
            <person name="Lipzen A."/>
            <person name="Lutzoni F."/>
            <person name="Magnuson J."/>
            <person name="Mondo S."/>
            <person name="Nolan M."/>
            <person name="Ohm R."/>
            <person name="Pangilinan J."/>
            <person name="Park H.-J."/>
            <person name="Ramirez L."/>
            <person name="Alfaro M."/>
            <person name="Sun H."/>
            <person name="Tritt A."/>
            <person name="Yoshinaga Y."/>
            <person name="Zwiers L.-H."/>
            <person name="Turgeon B."/>
            <person name="Goodwin S."/>
            <person name="Spatafora J."/>
            <person name="Crous P."/>
            <person name="Grigoriev I."/>
        </authorList>
    </citation>
    <scope>NUCLEOTIDE SEQUENCE</scope>
    <source>
        <strain evidence="1">CBS 125425</strain>
    </source>
</reference>
<sequence>MKSSTFGRRFFLTKRGFMGLGPAATTLGDSVCVLFGGQVLYVLRENDELTHEFIGECYVHGMMDGQACDDESFSARQFVLV</sequence>
<dbReference type="AlphaFoldDB" id="A0A9P4QYE8"/>
<comment type="caution">
    <text evidence="1">The sequence shown here is derived from an EMBL/GenBank/DDBJ whole genome shotgun (WGS) entry which is preliminary data.</text>
</comment>